<dbReference type="InterPro" id="IPR003141">
    <property type="entry name" value="Pol/His_phosphatase_N"/>
</dbReference>
<dbReference type="GO" id="GO:0006260">
    <property type="term" value="P:DNA replication"/>
    <property type="evidence" value="ECO:0007669"/>
    <property type="project" value="UniProtKB-KW"/>
</dbReference>
<protein>
    <recommendedName>
        <fullName evidence="1">DNA-directed DNA polymerase</fullName>
        <ecNumber evidence="1">2.7.7.7</ecNumber>
    </recommendedName>
</protein>
<reference evidence="8" key="1">
    <citation type="submission" date="2020-05" db="EMBL/GenBank/DDBJ databases">
        <authorList>
            <person name="Chiriac C."/>
            <person name="Salcher M."/>
            <person name="Ghai R."/>
            <person name="Kavagutti S V."/>
        </authorList>
    </citation>
    <scope>NUCLEOTIDE SEQUENCE</scope>
</reference>
<dbReference type="InterPro" id="IPR040982">
    <property type="entry name" value="DNA_pol3_finger"/>
</dbReference>
<keyword evidence="4" id="KW-0235">DNA replication</keyword>
<dbReference type="EC" id="2.7.7.7" evidence="1"/>
<dbReference type="PANTHER" id="PTHR32294">
    <property type="entry name" value="DNA POLYMERASE III SUBUNIT ALPHA"/>
    <property type="match status" value="1"/>
</dbReference>
<evidence type="ECO:0000256" key="6">
    <source>
        <dbReference type="ARBA" id="ARBA00049244"/>
    </source>
</evidence>
<dbReference type="PANTHER" id="PTHR32294:SF0">
    <property type="entry name" value="DNA POLYMERASE III SUBUNIT ALPHA"/>
    <property type="match status" value="1"/>
</dbReference>
<evidence type="ECO:0000256" key="1">
    <source>
        <dbReference type="ARBA" id="ARBA00012417"/>
    </source>
</evidence>
<gene>
    <name evidence="8" type="ORF">UFOVP1119_129</name>
    <name evidence="9" type="ORF">UFOVP1238_103</name>
</gene>
<dbReference type="SMART" id="SM00481">
    <property type="entry name" value="POLIIIAc"/>
    <property type="match status" value="1"/>
</dbReference>
<dbReference type="InterPro" id="IPR029460">
    <property type="entry name" value="DNAPol_HHH"/>
</dbReference>
<keyword evidence="2" id="KW-0808">Transferase</keyword>
<dbReference type="Gene3D" id="1.10.150.870">
    <property type="match status" value="1"/>
</dbReference>
<dbReference type="InterPro" id="IPR004805">
    <property type="entry name" value="DnaE2/DnaE/PolC"/>
</dbReference>
<sequence>MDGLNTPHELLSAAHEAGQSALAITDHGTLSSHRDMQIASKELGMKPILGVEAYISPTDRFDKRTVSKRDDNTSLYNHIILLAKDNTGVTNLQKLSQIAWTEGYYHKPRIDMEVLFEHGDGIIVISGCMNGLISKAIDRGETEKARELVRAFKVRFGSDFYIEVQAHNPVELNKALLELADEFGVKPVATGDCHFAKKEERDLEELLLILSTKPNQNKDADYATGRSHSNIFDRFDHIYPDRPISFSDINVYIQPYAEIKADFEKAGFKREDIYQSTLEIAEKVESYEFYENLDLLPVPKKNALKTLKDMCEEALSEKGLENEVYQARLKEELQVIKDKNFAAYFLVVGDMVNWAKQNEILVGPGRGSAAGSLVCYLMGITEVDPIKFDLLFFRFINPERNDFPDIDTDFMDRRRGEVKEYLRKKFKHVASISTFQYFKDKGVVRDVARAFLVPLGEVNKALKGVETFEEYEVSPSTEEFRKKYPEVTKYASRLRGRIRSNGMHAAGVVVAKDDISKYVPIETRKDPDDSVSGRIPVVAYDMEQTADLGLIKLDVLGLKTLSVIDDTIRTIKQNRKKDIDLKSLPLDDKKVFDMLSLGFTKGVFQAEATPYTNLLMKMGVSNFEDLAASNALVRPGAMNTVGGAYIRRKKGDEMVTYAHPIMHEFTERTYGVIIYQEQVMQACVHLGGMTWMEADKVRKIIGKKKDAKEFDIFKDQFVAGASKHITPEDAQKLWHDFEAHAGYSFNRSHAIAYSMLSYYTAWLKCYYPLEFMFAVLKNEKDKDARTDYLLEAKRLGIKVLLPHINESELDFSIQGNSIRFGLSNIKFISDNIGSKITTMRPFKTYEEFVEKAKEKGSGINTRAIESLNMIGAAAFPDNKRTGTENENLYEYLNIPKFDTGRLLPSIKSQVNPLEEFLEQGCYVLLAMVKSIKKGQGWSRVELVDDTGSVGIFHSENTQIETGNMYFFLVGDNRIHKYVTIDDVVAKVDEPFVHWLYKDKLKIDSGKRLVLDFTHYKTKANKMMAHIILSDENKNLERIIAFPKMYSRALGKMRPGTICDPAIAKLDDGTLYLKEVV</sequence>
<dbReference type="Pfam" id="PF02811">
    <property type="entry name" value="PHP"/>
    <property type="match status" value="1"/>
</dbReference>
<accession>A0A6J5QN08</accession>
<dbReference type="EMBL" id="LR797076">
    <property type="protein sequence ID" value="CAB4185810.1"/>
    <property type="molecule type" value="Genomic_DNA"/>
</dbReference>
<evidence type="ECO:0000313" key="8">
    <source>
        <dbReference type="EMBL" id="CAB4185810.1"/>
    </source>
</evidence>
<dbReference type="Gene3D" id="3.20.20.140">
    <property type="entry name" value="Metal-dependent hydrolases"/>
    <property type="match status" value="1"/>
</dbReference>
<dbReference type="InterPro" id="IPR004013">
    <property type="entry name" value="PHP_dom"/>
</dbReference>
<feature type="domain" description="Polymerase/histidinol phosphatase N-terminal" evidence="7">
    <location>
        <begin position="1"/>
        <end position="57"/>
    </location>
</feature>
<dbReference type="SUPFAM" id="SSF89550">
    <property type="entry name" value="PHP domain-like"/>
    <property type="match status" value="1"/>
</dbReference>
<evidence type="ECO:0000313" key="9">
    <source>
        <dbReference type="EMBL" id="CAB4193583.1"/>
    </source>
</evidence>
<comment type="catalytic activity">
    <reaction evidence="6">
        <text>DNA(n) + a 2'-deoxyribonucleoside 5'-triphosphate = DNA(n+1) + diphosphate</text>
        <dbReference type="Rhea" id="RHEA:22508"/>
        <dbReference type="Rhea" id="RHEA-COMP:17339"/>
        <dbReference type="Rhea" id="RHEA-COMP:17340"/>
        <dbReference type="ChEBI" id="CHEBI:33019"/>
        <dbReference type="ChEBI" id="CHEBI:61560"/>
        <dbReference type="ChEBI" id="CHEBI:173112"/>
        <dbReference type="EC" id="2.7.7.7"/>
    </reaction>
</comment>
<dbReference type="Pfam" id="PF07733">
    <property type="entry name" value="DNA_pol3_alpha"/>
    <property type="match status" value="1"/>
</dbReference>
<keyword evidence="5" id="KW-0239">DNA-directed DNA polymerase</keyword>
<name>A0A6J5QN08_9CAUD</name>
<evidence type="ECO:0000256" key="4">
    <source>
        <dbReference type="ARBA" id="ARBA00022705"/>
    </source>
</evidence>
<dbReference type="GO" id="GO:0008408">
    <property type="term" value="F:3'-5' exonuclease activity"/>
    <property type="evidence" value="ECO:0007669"/>
    <property type="project" value="InterPro"/>
</dbReference>
<evidence type="ECO:0000259" key="7">
    <source>
        <dbReference type="SMART" id="SM00481"/>
    </source>
</evidence>
<dbReference type="Pfam" id="PF17657">
    <property type="entry name" value="DNA_pol3_finger"/>
    <property type="match status" value="1"/>
</dbReference>
<proteinExistence type="predicted"/>
<dbReference type="InterPro" id="IPR016195">
    <property type="entry name" value="Pol/histidinol_Pase-like"/>
</dbReference>
<evidence type="ECO:0000256" key="3">
    <source>
        <dbReference type="ARBA" id="ARBA00022695"/>
    </source>
</evidence>
<evidence type="ECO:0000256" key="5">
    <source>
        <dbReference type="ARBA" id="ARBA00022932"/>
    </source>
</evidence>
<keyword evidence="3" id="KW-0548">Nucleotidyltransferase</keyword>
<dbReference type="EMBL" id="LR797198">
    <property type="protein sequence ID" value="CAB4193583.1"/>
    <property type="molecule type" value="Genomic_DNA"/>
</dbReference>
<evidence type="ECO:0000256" key="2">
    <source>
        <dbReference type="ARBA" id="ARBA00022679"/>
    </source>
</evidence>
<dbReference type="InterPro" id="IPR011708">
    <property type="entry name" value="DNA_pol3_alpha_NTPase_dom"/>
</dbReference>
<dbReference type="Pfam" id="PF14579">
    <property type="entry name" value="HHH_6"/>
    <property type="match status" value="1"/>
</dbReference>
<organism evidence="8">
    <name type="scientific">uncultured Caudovirales phage</name>
    <dbReference type="NCBI Taxonomy" id="2100421"/>
    <lineage>
        <taxon>Viruses</taxon>
        <taxon>Duplodnaviria</taxon>
        <taxon>Heunggongvirae</taxon>
        <taxon>Uroviricota</taxon>
        <taxon>Caudoviricetes</taxon>
        <taxon>Peduoviridae</taxon>
        <taxon>Maltschvirus</taxon>
        <taxon>Maltschvirus maltsch</taxon>
    </lineage>
</organism>
<dbReference type="GO" id="GO:0003887">
    <property type="term" value="F:DNA-directed DNA polymerase activity"/>
    <property type="evidence" value="ECO:0007669"/>
    <property type="project" value="UniProtKB-KW"/>
</dbReference>
<dbReference type="NCBIfam" id="TIGR00594">
    <property type="entry name" value="polc"/>
    <property type="match status" value="1"/>
</dbReference>